<dbReference type="EMBL" id="CP096574">
    <property type="protein sequence ID" value="UPU34377.1"/>
    <property type="molecule type" value="Genomic_DNA"/>
</dbReference>
<proteinExistence type="predicted"/>
<reference evidence="2" key="2">
    <citation type="journal article" date="2021" name="Int. J. Syst. Evol. Microbiol.">
        <title>Geomonas silvestris sp. nov., Geomonas paludis sp. nov. and Geomonas limicola sp. nov., isolated from terrestrial environments, and emended description of the genus Geomonas.</title>
        <authorList>
            <person name="Itoh H."/>
            <person name="Xu Z."/>
            <person name="Masuda Y."/>
            <person name="Ushijima N."/>
            <person name="Hayakawa C."/>
            <person name="Shiratori Y."/>
            <person name="Senoo K."/>
        </authorList>
    </citation>
    <scope>NUCLEOTIDE SEQUENCE</scope>
    <source>
        <strain evidence="2">Red736</strain>
    </source>
</reference>
<dbReference type="RefSeq" id="WP_183347342.1">
    <property type="nucleotide sequence ID" value="NZ_BLXY01000003.1"/>
</dbReference>
<dbReference type="Proteomes" id="UP000831485">
    <property type="component" value="Chromosome"/>
</dbReference>
<keyword evidence="2" id="KW-0808">Transferase</keyword>
<sequence>MTTVSVIIATWNRSASLQRAVRSALAQSHSPLEVLVCGDGCTDDSREVIDAIGDSRVIWLPAERAGRPAVPRNRGIGRSSGEWLAFLDDDDVWLPEKLELQLREAYSSRCDAVCSDAWRVRPGAAPGAEALLGGKSTLLRFPDLLRENRVICSSMLVRREVVAAAAGFPEDERLRALEDYALWLRIADATDIAYLARPLLNYTDVPQGSIRKDSISEFEQRQLVMKSFLAWKGLAGGISTNSLRLLACLLREKVRHMLGK</sequence>
<evidence type="ECO:0000313" key="4">
    <source>
        <dbReference type="Proteomes" id="UP000568888"/>
    </source>
</evidence>
<reference evidence="3" key="3">
    <citation type="submission" date="2022-04" db="EMBL/GenBank/DDBJ databases">
        <authorList>
            <person name="Liu G."/>
        </authorList>
    </citation>
    <scope>NUCLEOTIDE SEQUENCE</scope>
    <source>
        <strain evidence="3">RG22</strain>
    </source>
</reference>
<dbReference type="Pfam" id="PF00535">
    <property type="entry name" value="Glycos_transf_2"/>
    <property type="match status" value="1"/>
</dbReference>
<protein>
    <submittedName>
        <fullName evidence="2">Glycosyl transferase</fullName>
    </submittedName>
    <submittedName>
        <fullName evidence="3">Glycosyltransferase</fullName>
        <ecNumber evidence="3">2.4.-.-</ecNumber>
    </submittedName>
</protein>
<dbReference type="InterPro" id="IPR050834">
    <property type="entry name" value="Glycosyltransf_2"/>
</dbReference>
<feature type="domain" description="Glycosyltransferase 2-like" evidence="1">
    <location>
        <begin position="5"/>
        <end position="161"/>
    </location>
</feature>
<dbReference type="GO" id="GO:0016757">
    <property type="term" value="F:glycosyltransferase activity"/>
    <property type="evidence" value="ECO:0007669"/>
    <property type="project" value="UniProtKB-KW"/>
</dbReference>
<gene>
    <name evidence="2" type="ORF">GMPD_22810</name>
    <name evidence="3" type="ORF">M1B72_13045</name>
</gene>
<dbReference type="AlphaFoldDB" id="A0A6V8MWA6"/>
<evidence type="ECO:0000313" key="5">
    <source>
        <dbReference type="Proteomes" id="UP000831485"/>
    </source>
</evidence>
<organism evidence="2 4">
    <name type="scientific">Geomonas paludis</name>
    <dbReference type="NCBI Taxonomy" id="2740185"/>
    <lineage>
        <taxon>Bacteria</taxon>
        <taxon>Pseudomonadati</taxon>
        <taxon>Thermodesulfobacteriota</taxon>
        <taxon>Desulfuromonadia</taxon>
        <taxon>Geobacterales</taxon>
        <taxon>Geobacteraceae</taxon>
        <taxon>Geomonas</taxon>
    </lineage>
</organism>
<dbReference type="PANTHER" id="PTHR43685">
    <property type="entry name" value="GLYCOSYLTRANSFERASE"/>
    <property type="match status" value="1"/>
</dbReference>
<name>A0A6V8MWA6_9BACT</name>
<dbReference type="EC" id="2.4.-.-" evidence="3"/>
<dbReference type="SUPFAM" id="SSF53448">
    <property type="entry name" value="Nucleotide-diphospho-sugar transferases"/>
    <property type="match status" value="1"/>
</dbReference>
<evidence type="ECO:0000259" key="1">
    <source>
        <dbReference type="Pfam" id="PF00535"/>
    </source>
</evidence>
<evidence type="ECO:0000313" key="2">
    <source>
        <dbReference type="EMBL" id="GFO64362.1"/>
    </source>
</evidence>
<accession>A0A6V8MWA6</accession>
<dbReference type="EMBL" id="BLXY01000003">
    <property type="protein sequence ID" value="GFO64362.1"/>
    <property type="molecule type" value="Genomic_DNA"/>
</dbReference>
<dbReference type="Gene3D" id="3.90.550.10">
    <property type="entry name" value="Spore Coat Polysaccharide Biosynthesis Protein SpsA, Chain A"/>
    <property type="match status" value="1"/>
</dbReference>
<evidence type="ECO:0000313" key="3">
    <source>
        <dbReference type="EMBL" id="UPU34377.1"/>
    </source>
</evidence>
<dbReference type="InterPro" id="IPR029044">
    <property type="entry name" value="Nucleotide-diphossugar_trans"/>
</dbReference>
<keyword evidence="5" id="KW-1185">Reference proteome</keyword>
<dbReference type="PANTHER" id="PTHR43685:SF11">
    <property type="entry name" value="GLYCOSYLTRANSFERASE TAGX-RELATED"/>
    <property type="match status" value="1"/>
</dbReference>
<dbReference type="InterPro" id="IPR001173">
    <property type="entry name" value="Glyco_trans_2-like"/>
</dbReference>
<reference evidence="4" key="1">
    <citation type="submission" date="2020-06" db="EMBL/GenBank/DDBJ databases">
        <title>Draft genomic sequecing of Geomonas sp. Red736.</title>
        <authorList>
            <person name="Itoh H."/>
            <person name="Xu Z.X."/>
            <person name="Ushijima N."/>
            <person name="Masuda Y."/>
            <person name="Shiratori Y."/>
            <person name="Senoo K."/>
        </authorList>
    </citation>
    <scope>NUCLEOTIDE SEQUENCE [LARGE SCALE GENOMIC DNA]</scope>
    <source>
        <strain evidence="4">Red736</strain>
    </source>
</reference>
<keyword evidence="3" id="KW-0328">Glycosyltransferase</keyword>
<dbReference type="Proteomes" id="UP000568888">
    <property type="component" value="Unassembled WGS sequence"/>
</dbReference>